<keyword evidence="1 3" id="KW-0732">Signal</keyword>
<organism evidence="5 6">
    <name type="scientific">Echinicola jeungdonensis</name>
    <dbReference type="NCBI Taxonomy" id="709343"/>
    <lineage>
        <taxon>Bacteria</taxon>
        <taxon>Pseudomonadati</taxon>
        <taxon>Bacteroidota</taxon>
        <taxon>Cytophagia</taxon>
        <taxon>Cytophagales</taxon>
        <taxon>Cyclobacteriaceae</taxon>
        <taxon>Echinicola</taxon>
    </lineage>
</organism>
<feature type="chain" id="PRO_5046987641" evidence="3">
    <location>
        <begin position="28"/>
        <end position="468"/>
    </location>
</feature>
<feature type="domain" description="PpiC" evidence="4">
    <location>
        <begin position="189"/>
        <end position="290"/>
    </location>
</feature>
<evidence type="ECO:0000313" key="5">
    <source>
        <dbReference type="EMBL" id="MFB9210748.1"/>
    </source>
</evidence>
<name>A0ABV5J1Q5_9BACT</name>
<dbReference type="PANTHER" id="PTHR47637:SF1">
    <property type="entry name" value="CHAPERONE SURA"/>
    <property type="match status" value="1"/>
</dbReference>
<accession>A0ABV5J1Q5</accession>
<evidence type="ECO:0000256" key="3">
    <source>
        <dbReference type="SAM" id="SignalP"/>
    </source>
</evidence>
<dbReference type="EMBL" id="JBHMEW010000008">
    <property type="protein sequence ID" value="MFB9210748.1"/>
    <property type="molecule type" value="Genomic_DNA"/>
</dbReference>
<dbReference type="Gene3D" id="3.10.50.40">
    <property type="match status" value="2"/>
</dbReference>
<gene>
    <name evidence="5" type="ORF">ACFFUR_02955</name>
</gene>
<dbReference type="GO" id="GO:0003755">
    <property type="term" value="F:peptidyl-prolyl cis-trans isomerase activity"/>
    <property type="evidence" value="ECO:0007669"/>
    <property type="project" value="UniProtKB-EC"/>
</dbReference>
<feature type="signal peptide" evidence="3">
    <location>
        <begin position="1"/>
        <end position="27"/>
    </location>
</feature>
<dbReference type="Proteomes" id="UP001589654">
    <property type="component" value="Unassembled WGS sequence"/>
</dbReference>
<dbReference type="SUPFAM" id="SSF54534">
    <property type="entry name" value="FKBP-like"/>
    <property type="match status" value="2"/>
</dbReference>
<keyword evidence="2 5" id="KW-0413">Isomerase</keyword>
<reference evidence="5 6" key="1">
    <citation type="submission" date="2024-09" db="EMBL/GenBank/DDBJ databases">
        <authorList>
            <person name="Sun Q."/>
            <person name="Mori K."/>
        </authorList>
    </citation>
    <scope>NUCLEOTIDE SEQUENCE [LARGE SCALE GENOMIC DNA]</scope>
    <source>
        <strain evidence="5 6">CECT 7682</strain>
    </source>
</reference>
<sequence length="468" mass="53337">MSLKYMNSPKTVLTLLSFCLLSFSLFAQSKEDKQEKPEGQVLDKIIAKVDNYIILESDLQKAYVDAVSQSQEGFEAPSRCDIFESLLINKLLVAKAEIDSVIVTDAEVMLEADRRFSMILQQFGGDEDMLVETYGKTAEQLKAELHDKLKEQQIISKMRKNITQNLAVSPAEVREFYNQIPKDSLPFFSAEVAVGQIVKKPEVNREEKDRVADKLREIKQKILDGEADFAKMALRYSEDPGSKTRGGDLGFSQKGAMVPEYEAAALKLREGEISEPVESDFGYHLIQLLEKRSDSYNSRHILIKPKPTKEDIKRTERELDSLRNLIALDSIEFSKAAKEYSEDRNTSDNGGFFTDPTTGANRLTLRTLEDPILYFTLDTMKVGTLSHAISYEEQNQRTGESEPAVRLLYYKNRFPAHRANLKDDYEKLKAAAKKKKESEILDEWFKLAKEEVYIDIDPAYDRCNALED</sequence>
<feature type="domain" description="PpiC" evidence="4">
    <location>
        <begin position="293"/>
        <end position="351"/>
    </location>
</feature>
<evidence type="ECO:0000313" key="6">
    <source>
        <dbReference type="Proteomes" id="UP001589654"/>
    </source>
</evidence>
<dbReference type="Pfam" id="PF00639">
    <property type="entry name" value="Rotamase"/>
    <property type="match status" value="2"/>
</dbReference>
<dbReference type="Gene3D" id="1.10.4030.10">
    <property type="entry name" value="Porin chaperone SurA, peptide-binding domain"/>
    <property type="match status" value="1"/>
</dbReference>
<protein>
    <submittedName>
        <fullName evidence="5">Peptidylprolyl isomerase</fullName>
        <ecNumber evidence="5">5.2.1.8</ecNumber>
    </submittedName>
</protein>
<keyword evidence="6" id="KW-1185">Reference proteome</keyword>
<dbReference type="EC" id="5.2.1.8" evidence="5"/>
<dbReference type="PANTHER" id="PTHR47637">
    <property type="entry name" value="CHAPERONE SURA"/>
    <property type="match status" value="1"/>
</dbReference>
<evidence type="ECO:0000256" key="2">
    <source>
        <dbReference type="PROSITE-ProRule" id="PRU00278"/>
    </source>
</evidence>
<keyword evidence="2" id="KW-0697">Rotamase</keyword>
<dbReference type="InterPro" id="IPR000297">
    <property type="entry name" value="PPIase_PpiC"/>
</dbReference>
<comment type="caution">
    <text evidence="5">The sequence shown here is derived from an EMBL/GenBank/DDBJ whole genome shotgun (WGS) entry which is preliminary data.</text>
</comment>
<dbReference type="InterPro" id="IPR027304">
    <property type="entry name" value="Trigger_fact/SurA_dom_sf"/>
</dbReference>
<evidence type="ECO:0000256" key="1">
    <source>
        <dbReference type="ARBA" id="ARBA00022729"/>
    </source>
</evidence>
<dbReference type="PROSITE" id="PS50198">
    <property type="entry name" value="PPIC_PPIASE_2"/>
    <property type="match status" value="2"/>
</dbReference>
<dbReference type="SUPFAM" id="SSF109998">
    <property type="entry name" value="Triger factor/SurA peptide-binding domain-like"/>
    <property type="match status" value="1"/>
</dbReference>
<dbReference type="InterPro" id="IPR046357">
    <property type="entry name" value="PPIase_dom_sf"/>
</dbReference>
<evidence type="ECO:0000259" key="4">
    <source>
        <dbReference type="PROSITE" id="PS50198"/>
    </source>
</evidence>
<proteinExistence type="predicted"/>
<dbReference type="InterPro" id="IPR050280">
    <property type="entry name" value="OMP_Chaperone_SurA"/>
</dbReference>